<gene>
    <name evidence="3" type="ORF">HNAJ_LOCUS12738</name>
</gene>
<dbReference type="PROSITE" id="PS51792">
    <property type="entry name" value="YIPPEE"/>
    <property type="match status" value="1"/>
</dbReference>
<reference evidence="3 4" key="2">
    <citation type="submission" date="2018-11" db="EMBL/GenBank/DDBJ databases">
        <authorList>
            <consortium name="Pathogen Informatics"/>
        </authorList>
    </citation>
    <scope>NUCLEOTIDE SEQUENCE [LARGE SCALE GENOMIC DNA]</scope>
</reference>
<evidence type="ECO:0000256" key="1">
    <source>
        <dbReference type="SAM" id="MobiDB-lite"/>
    </source>
</evidence>
<dbReference type="WBParaSite" id="HNAJ_0001276201-mRNA-1">
    <property type="protein sequence ID" value="HNAJ_0001276201-mRNA-1"/>
    <property type="gene ID" value="HNAJ_0001276201"/>
</dbReference>
<evidence type="ECO:0000313" key="5">
    <source>
        <dbReference type="WBParaSite" id="HNAJ_0001276201-mRNA-1"/>
    </source>
</evidence>
<dbReference type="InterPro" id="IPR034751">
    <property type="entry name" value="Yippee"/>
</dbReference>
<sequence>MVKTFHVYFGSNSGGTSRCSSTGSNGSTESSDASTSNVPIDERTYSCIHCRAHLARHEDLISKSFQGTQGRAYLFDSVVNVTSGKAEERLLLTGRNIFLIE</sequence>
<feature type="compositionally biased region" description="Low complexity" evidence="1">
    <location>
        <begin position="10"/>
        <end position="31"/>
    </location>
</feature>
<organism evidence="5">
    <name type="scientific">Rodentolepis nana</name>
    <name type="common">Dwarf tapeworm</name>
    <name type="synonym">Hymenolepis nana</name>
    <dbReference type="NCBI Taxonomy" id="102285"/>
    <lineage>
        <taxon>Eukaryota</taxon>
        <taxon>Metazoa</taxon>
        <taxon>Spiralia</taxon>
        <taxon>Lophotrochozoa</taxon>
        <taxon>Platyhelminthes</taxon>
        <taxon>Cestoda</taxon>
        <taxon>Eucestoda</taxon>
        <taxon>Cyclophyllidea</taxon>
        <taxon>Hymenolepididae</taxon>
        <taxon>Rodentolepis</taxon>
    </lineage>
</organism>
<keyword evidence="4" id="KW-1185">Reference proteome</keyword>
<dbReference type="InterPro" id="IPR039058">
    <property type="entry name" value="Yippee_fam"/>
</dbReference>
<name>A0A0R3TY15_RODNA</name>
<dbReference type="Proteomes" id="UP000278807">
    <property type="component" value="Unassembled WGS sequence"/>
</dbReference>
<dbReference type="EMBL" id="UZAE01014604">
    <property type="protein sequence ID" value="VDO13950.1"/>
    <property type="molecule type" value="Genomic_DNA"/>
</dbReference>
<dbReference type="STRING" id="102285.A0A0R3TY15"/>
<feature type="region of interest" description="Disordered" evidence="1">
    <location>
        <begin position="1"/>
        <end position="38"/>
    </location>
</feature>
<dbReference type="PANTHER" id="PTHR13848">
    <property type="entry name" value="PROTEIN YIPPEE-LIKE CG15309-RELATED"/>
    <property type="match status" value="1"/>
</dbReference>
<dbReference type="AlphaFoldDB" id="A0A0R3TY15"/>
<evidence type="ECO:0000313" key="3">
    <source>
        <dbReference type="EMBL" id="VDO13950.1"/>
    </source>
</evidence>
<evidence type="ECO:0000259" key="2">
    <source>
        <dbReference type="PROSITE" id="PS51792"/>
    </source>
</evidence>
<protein>
    <submittedName>
        <fullName evidence="5">Yippee domain-containing protein</fullName>
    </submittedName>
</protein>
<reference evidence="5" key="1">
    <citation type="submission" date="2017-02" db="UniProtKB">
        <authorList>
            <consortium name="WormBaseParasite"/>
        </authorList>
    </citation>
    <scope>IDENTIFICATION</scope>
</reference>
<evidence type="ECO:0000313" key="4">
    <source>
        <dbReference type="Proteomes" id="UP000278807"/>
    </source>
</evidence>
<dbReference type="OrthoDB" id="6407410at2759"/>
<feature type="domain" description="Yippee" evidence="2">
    <location>
        <begin position="43"/>
        <end position="101"/>
    </location>
</feature>
<accession>A0A0R3TY15</accession>
<proteinExistence type="predicted"/>